<evidence type="ECO:0000313" key="3">
    <source>
        <dbReference type="Proteomes" id="UP001432062"/>
    </source>
</evidence>
<keyword evidence="1" id="KW-0812">Transmembrane</keyword>
<organism evidence="2 3">
    <name type="scientific">Nocardia vinacea</name>
    <dbReference type="NCBI Taxonomy" id="96468"/>
    <lineage>
        <taxon>Bacteria</taxon>
        <taxon>Bacillati</taxon>
        <taxon>Actinomycetota</taxon>
        <taxon>Actinomycetes</taxon>
        <taxon>Mycobacteriales</taxon>
        <taxon>Nocardiaceae</taxon>
        <taxon>Nocardia</taxon>
    </lineage>
</organism>
<dbReference type="RefSeq" id="WP_329414104.1">
    <property type="nucleotide sequence ID" value="NZ_CP109441.1"/>
</dbReference>
<feature type="transmembrane region" description="Helical" evidence="1">
    <location>
        <begin position="84"/>
        <end position="103"/>
    </location>
</feature>
<dbReference type="Proteomes" id="UP001432062">
    <property type="component" value="Chromosome"/>
</dbReference>
<feature type="transmembrane region" description="Helical" evidence="1">
    <location>
        <begin position="109"/>
        <end position="130"/>
    </location>
</feature>
<sequence>MICPHCNANLLRKKRGGRRCSTCKREFALEPKESPLGLHDIRIRKLAERLGDGRGLRYTLVQLWYAAGRKKVPDAARVFKRVRIGLGVAIVVVAFFLMVSGVAPPGVVFPLGALILALAIVGIGAARPWFLSRATVRMPVSYDIFRRDVVGRWTPIYGGPPPGSVDEGLVRPPAVDRPRFAVLCPDRSVLACLAANNVSQTWAMAVTDRIDQLPLDVPVIVLHDASLPGIALAGKARVALGNRAVVVGLSPRTVLANTSALRLQEPKPQDTAFLHGEPLSAAEIEWLAAGWWSPIAAIPPAKLLMVLERAVGRIEDAADPDRRRAREVGFLTWPTG</sequence>
<keyword evidence="1" id="KW-1133">Transmembrane helix</keyword>
<evidence type="ECO:0000313" key="2">
    <source>
        <dbReference type="EMBL" id="WUV49532.1"/>
    </source>
</evidence>
<protein>
    <submittedName>
        <fullName evidence="2">Uncharacterized protein</fullName>
    </submittedName>
</protein>
<dbReference type="EMBL" id="CP109441">
    <property type="protein sequence ID" value="WUV49532.1"/>
    <property type="molecule type" value="Genomic_DNA"/>
</dbReference>
<name>A0ABZ1Z1V8_9NOCA</name>
<accession>A0ABZ1Z1V8</accession>
<keyword evidence="1" id="KW-0472">Membrane</keyword>
<gene>
    <name evidence="2" type="ORF">OG563_15785</name>
</gene>
<proteinExistence type="predicted"/>
<reference evidence="2" key="1">
    <citation type="submission" date="2022-10" db="EMBL/GenBank/DDBJ databases">
        <title>The complete genomes of actinobacterial strains from the NBC collection.</title>
        <authorList>
            <person name="Joergensen T.S."/>
            <person name="Alvarez Arevalo M."/>
            <person name="Sterndorff E.B."/>
            <person name="Faurdal D."/>
            <person name="Vuksanovic O."/>
            <person name="Mourched A.-S."/>
            <person name="Charusanti P."/>
            <person name="Shaw S."/>
            <person name="Blin K."/>
            <person name="Weber T."/>
        </authorList>
    </citation>
    <scope>NUCLEOTIDE SEQUENCE</scope>
    <source>
        <strain evidence="2">NBC_01482</strain>
    </source>
</reference>
<evidence type="ECO:0000256" key="1">
    <source>
        <dbReference type="SAM" id="Phobius"/>
    </source>
</evidence>
<keyword evidence="3" id="KW-1185">Reference proteome</keyword>